<dbReference type="Proteomes" id="UP000002027">
    <property type="component" value="Chromosome 1"/>
</dbReference>
<feature type="binding site" evidence="9">
    <location>
        <position position="125"/>
    </location>
    <ligand>
        <name>ATP</name>
        <dbReference type="ChEBI" id="CHEBI:30616"/>
    </ligand>
</feature>
<dbReference type="CDD" id="cd01998">
    <property type="entry name" value="MnmA_TRMU-like"/>
    <property type="match status" value="1"/>
</dbReference>
<dbReference type="AlphaFoldDB" id="D1C7H7"/>
<dbReference type="GO" id="GO:0005524">
    <property type="term" value="F:ATP binding"/>
    <property type="evidence" value="ECO:0007669"/>
    <property type="project" value="UniProtKB-KW"/>
</dbReference>
<dbReference type="EC" id="2.8.1.13" evidence="9"/>
<keyword evidence="13" id="KW-1185">Reference proteome</keyword>
<dbReference type="GO" id="GO:0103016">
    <property type="term" value="F:tRNA-uridine 2-sulfurtransferase activity"/>
    <property type="evidence" value="ECO:0007669"/>
    <property type="project" value="UniProtKB-EC"/>
</dbReference>
<feature type="domain" description="tRNA-specific 2-thiouridylase MnmA-like C-terminal" evidence="10">
    <location>
        <begin position="281"/>
        <end position="345"/>
    </location>
</feature>
<dbReference type="InterPro" id="IPR046884">
    <property type="entry name" value="MnmA-like_central"/>
</dbReference>
<feature type="site" description="Interaction with tRNA" evidence="9">
    <location>
        <position position="126"/>
    </location>
</feature>
<keyword evidence="7" id="KW-1015">Disulfide bond</keyword>
<evidence type="ECO:0000256" key="2">
    <source>
        <dbReference type="ARBA" id="ARBA00022679"/>
    </source>
</evidence>
<protein>
    <recommendedName>
        <fullName evidence="9">tRNA-specific 2-thiouridylase MnmA</fullName>
        <ecNumber evidence="9">2.8.1.13</ecNumber>
    </recommendedName>
</protein>
<organism evidence="12 13">
    <name type="scientific">Sphaerobacter thermophilus (strain ATCC 49802 / DSM 20745 / KCCM 41009 / NCIMB 13125 / S 6022)</name>
    <dbReference type="NCBI Taxonomy" id="479434"/>
    <lineage>
        <taxon>Bacteria</taxon>
        <taxon>Pseudomonadati</taxon>
        <taxon>Thermomicrobiota</taxon>
        <taxon>Thermomicrobia</taxon>
        <taxon>Sphaerobacterales</taxon>
        <taxon>Sphaerobacterineae</taxon>
        <taxon>Sphaerobacteraceae</taxon>
        <taxon>Sphaerobacter</taxon>
    </lineage>
</organism>
<dbReference type="Gene3D" id="2.40.30.10">
    <property type="entry name" value="Translation factors"/>
    <property type="match status" value="1"/>
</dbReference>
<dbReference type="InterPro" id="IPR004506">
    <property type="entry name" value="MnmA-like"/>
</dbReference>
<keyword evidence="2 9" id="KW-0808">Transferase</keyword>
<dbReference type="STRING" id="479434.Sthe_2407"/>
<keyword evidence="3 9" id="KW-0819">tRNA processing</keyword>
<feature type="active site" description="Nucleophile" evidence="9">
    <location>
        <position position="101"/>
    </location>
</feature>
<comment type="caution">
    <text evidence="9">Lacks conserved residue(s) required for the propagation of feature annotation.</text>
</comment>
<dbReference type="EMBL" id="CP001823">
    <property type="protein sequence ID" value="ACZ39823.1"/>
    <property type="molecule type" value="Genomic_DNA"/>
</dbReference>
<evidence type="ECO:0000313" key="13">
    <source>
        <dbReference type="Proteomes" id="UP000002027"/>
    </source>
</evidence>
<name>D1C7H7_SPHTD</name>
<dbReference type="Pfam" id="PF20258">
    <property type="entry name" value="tRNA_Me_trans_C"/>
    <property type="match status" value="1"/>
</dbReference>
<keyword evidence="12" id="KW-0489">Methyltransferase</keyword>
<dbReference type="PANTHER" id="PTHR11933">
    <property type="entry name" value="TRNA 5-METHYLAMINOMETHYL-2-THIOURIDYLATE -METHYLTRANSFERASE"/>
    <property type="match status" value="1"/>
</dbReference>
<feature type="site" description="Interaction with tRNA" evidence="9">
    <location>
        <position position="330"/>
    </location>
</feature>
<feature type="domain" description="tRNA-specific 2-thiouridylase MnmA-like central" evidence="11">
    <location>
        <begin position="218"/>
        <end position="272"/>
    </location>
</feature>
<comment type="similarity">
    <text evidence="9">Belongs to the MnmA/TRMU family.</text>
</comment>
<gene>
    <name evidence="9" type="primary">mnmA</name>
    <name evidence="12" type="ordered locus">Sthe_2407</name>
</gene>
<dbReference type="GO" id="GO:0005737">
    <property type="term" value="C:cytoplasm"/>
    <property type="evidence" value="ECO:0007669"/>
    <property type="project" value="UniProtKB-SubCell"/>
</dbReference>
<dbReference type="HAMAP" id="MF_00144">
    <property type="entry name" value="tRNA_thiouridyl_MnmA"/>
    <property type="match status" value="1"/>
</dbReference>
<dbReference type="InterPro" id="IPR014729">
    <property type="entry name" value="Rossmann-like_a/b/a_fold"/>
</dbReference>
<dbReference type="HOGENOM" id="CLU_035188_0_0_0"/>
<evidence type="ECO:0000313" key="12">
    <source>
        <dbReference type="EMBL" id="ACZ39823.1"/>
    </source>
</evidence>
<evidence type="ECO:0000256" key="8">
    <source>
        <dbReference type="ARBA" id="ARBA00051542"/>
    </source>
</evidence>
<dbReference type="FunCoup" id="D1C7H7">
    <property type="interactions" value="447"/>
</dbReference>
<feature type="region of interest" description="Interaction with tRNA" evidence="9">
    <location>
        <begin position="302"/>
        <end position="303"/>
    </location>
</feature>
<evidence type="ECO:0000256" key="1">
    <source>
        <dbReference type="ARBA" id="ARBA00022555"/>
    </source>
</evidence>
<keyword evidence="5 9" id="KW-0067">ATP-binding</keyword>
<evidence type="ECO:0000256" key="7">
    <source>
        <dbReference type="ARBA" id="ARBA00023157"/>
    </source>
</evidence>
<keyword evidence="6 9" id="KW-0694">RNA-binding</keyword>
<dbReference type="OrthoDB" id="9800696at2"/>
<feature type="active site" description="Cysteine persulfide intermediate" evidence="9">
    <location>
        <position position="197"/>
    </location>
</feature>
<evidence type="ECO:0000259" key="10">
    <source>
        <dbReference type="Pfam" id="PF20258"/>
    </source>
</evidence>
<feature type="region of interest" description="Interaction with tRNA" evidence="9">
    <location>
        <begin position="147"/>
        <end position="149"/>
    </location>
</feature>
<dbReference type="RefSeq" id="WP_012872864.1">
    <property type="nucleotide sequence ID" value="NC_013523.1"/>
</dbReference>
<dbReference type="InterPro" id="IPR023382">
    <property type="entry name" value="MnmA-like_central_sf"/>
</dbReference>
<feature type="binding site" evidence="9">
    <location>
        <begin position="7"/>
        <end position="14"/>
    </location>
    <ligand>
        <name>ATP</name>
        <dbReference type="ChEBI" id="CHEBI:30616"/>
    </ligand>
</feature>
<dbReference type="Pfam" id="PF03054">
    <property type="entry name" value="tRNA_Me_trans"/>
    <property type="match status" value="1"/>
</dbReference>
<feature type="binding site" evidence="9">
    <location>
        <position position="33"/>
    </location>
    <ligand>
        <name>ATP</name>
        <dbReference type="ChEBI" id="CHEBI:30616"/>
    </ligand>
</feature>
<sequence length="353" mass="38315">MARILVALSGGVDSAVAALTLQSLGWEPIGIHLRLFDSDPESIAEGVCCGDQAAFDARLVANWLGIPFYVRDLREEFSREVAGMTVESYARAETPNPCIACNHRVRIPALLRLADSLGIPAVATGHYVRKVRVGDRWYLAESRDGRRDQSYALYRLTSEDLERLEFPLGELDKETVRQRARAAGLPVADKAASVDLCFAKTAGGVGNLVAAARPETGKPGPLLDEHGRVVGRHPGIAYVTIGQRSGLQWDKTVPERRYVASIDPATRTVAVAPRARLLTRSVTLRDPIWHGEPPKRAQARIRYQGPRFEVTCDGERVEFLDPGPPLAPGQAVVLYDGPRVLGGGTAASVERGA</sequence>
<reference evidence="12 13" key="2">
    <citation type="journal article" date="2010" name="Stand. Genomic Sci.">
        <title>Complete genome sequence of Desulfohalobium retbaense type strain (HR(100)).</title>
        <authorList>
            <person name="Spring S."/>
            <person name="Nolan M."/>
            <person name="Lapidus A."/>
            <person name="Glavina Del Rio T."/>
            <person name="Copeland A."/>
            <person name="Tice H."/>
            <person name="Cheng J.F."/>
            <person name="Lucas S."/>
            <person name="Land M."/>
            <person name="Chen F."/>
            <person name="Bruce D."/>
            <person name="Goodwin L."/>
            <person name="Pitluck S."/>
            <person name="Ivanova N."/>
            <person name="Mavromatis K."/>
            <person name="Mikhailova N."/>
            <person name="Pati A."/>
            <person name="Chen A."/>
            <person name="Palaniappan K."/>
            <person name="Hauser L."/>
            <person name="Chang Y.J."/>
            <person name="Jeffries C.D."/>
            <person name="Munk C."/>
            <person name="Kiss H."/>
            <person name="Chain P."/>
            <person name="Han C."/>
            <person name="Brettin T."/>
            <person name="Detter J.C."/>
            <person name="Schuler E."/>
            <person name="Goker M."/>
            <person name="Rohde M."/>
            <person name="Bristow J."/>
            <person name="Eisen J.A."/>
            <person name="Markowitz V."/>
            <person name="Hugenholtz P."/>
            <person name="Kyrpides N.C."/>
            <person name="Klenk H.P."/>
        </authorList>
    </citation>
    <scope>NUCLEOTIDE SEQUENCE [LARGE SCALE GENOMIC DNA]</scope>
    <source>
        <strain evidence="13">ATCC 49802 / DSM 20745 / S 6022</strain>
    </source>
</reference>
<evidence type="ECO:0000259" key="11">
    <source>
        <dbReference type="Pfam" id="PF20259"/>
    </source>
</evidence>
<dbReference type="GO" id="GO:0032259">
    <property type="term" value="P:methylation"/>
    <property type="evidence" value="ECO:0007669"/>
    <property type="project" value="UniProtKB-KW"/>
</dbReference>
<evidence type="ECO:0000256" key="6">
    <source>
        <dbReference type="ARBA" id="ARBA00022884"/>
    </source>
</evidence>
<keyword evidence="1 9" id="KW-0820">tRNA-binding</keyword>
<evidence type="ECO:0000256" key="3">
    <source>
        <dbReference type="ARBA" id="ARBA00022694"/>
    </source>
</evidence>
<dbReference type="Gene3D" id="2.30.30.280">
    <property type="entry name" value="Adenine nucleotide alpha hydrolases-like domains"/>
    <property type="match status" value="1"/>
</dbReference>
<proteinExistence type="inferred from homology"/>
<dbReference type="KEGG" id="sti:Sthe_2407"/>
<reference evidence="13" key="1">
    <citation type="submission" date="2009-11" db="EMBL/GenBank/DDBJ databases">
        <title>The complete chromosome 1 of Sphaerobacter thermophilus DSM 20745.</title>
        <authorList>
            <person name="Lucas S."/>
            <person name="Copeland A."/>
            <person name="Lapidus A."/>
            <person name="Glavina del Rio T."/>
            <person name="Dalin E."/>
            <person name="Tice H."/>
            <person name="Bruce D."/>
            <person name="Goodwin L."/>
            <person name="Pitluck S."/>
            <person name="Kyrpides N."/>
            <person name="Mavromatis K."/>
            <person name="Ivanova N."/>
            <person name="Mikhailova N."/>
            <person name="LaButti K.M."/>
            <person name="Clum A."/>
            <person name="Sun H.I."/>
            <person name="Brettin T."/>
            <person name="Detter J.C."/>
            <person name="Han C."/>
            <person name="Larimer F."/>
            <person name="Land M."/>
            <person name="Hauser L."/>
            <person name="Markowitz V."/>
            <person name="Cheng J.F."/>
            <person name="Hugenholtz P."/>
            <person name="Woyke T."/>
            <person name="Wu D."/>
            <person name="Steenblock K."/>
            <person name="Schneider S."/>
            <person name="Pukall R."/>
            <person name="Goeker M."/>
            <person name="Klenk H.P."/>
            <person name="Eisen J.A."/>
        </authorList>
    </citation>
    <scope>NUCLEOTIDE SEQUENCE [LARGE SCALE GENOMIC DNA]</scope>
    <source>
        <strain evidence="13">ATCC 49802 / DSM 20745 / S 6022</strain>
    </source>
</reference>
<comment type="function">
    <text evidence="9">Catalyzes the 2-thiolation of uridine at the wobble position (U34) of tRNA, leading to the formation of s(2)U34.</text>
</comment>
<keyword evidence="4 9" id="KW-0547">Nucleotide-binding</keyword>
<dbReference type="Pfam" id="PF20259">
    <property type="entry name" value="tRNA_Me_trans_M"/>
    <property type="match status" value="1"/>
</dbReference>
<dbReference type="Gene3D" id="3.40.50.620">
    <property type="entry name" value="HUPs"/>
    <property type="match status" value="1"/>
</dbReference>
<comment type="catalytic activity">
    <reaction evidence="8 9">
        <text>S-sulfanyl-L-cysteinyl-[protein] + uridine(34) in tRNA + AH2 + ATP = 2-thiouridine(34) in tRNA + L-cysteinyl-[protein] + A + AMP + diphosphate + H(+)</text>
        <dbReference type="Rhea" id="RHEA:47032"/>
        <dbReference type="Rhea" id="RHEA-COMP:10131"/>
        <dbReference type="Rhea" id="RHEA-COMP:11726"/>
        <dbReference type="Rhea" id="RHEA-COMP:11727"/>
        <dbReference type="Rhea" id="RHEA-COMP:11728"/>
        <dbReference type="ChEBI" id="CHEBI:13193"/>
        <dbReference type="ChEBI" id="CHEBI:15378"/>
        <dbReference type="ChEBI" id="CHEBI:17499"/>
        <dbReference type="ChEBI" id="CHEBI:29950"/>
        <dbReference type="ChEBI" id="CHEBI:30616"/>
        <dbReference type="ChEBI" id="CHEBI:33019"/>
        <dbReference type="ChEBI" id="CHEBI:61963"/>
        <dbReference type="ChEBI" id="CHEBI:65315"/>
        <dbReference type="ChEBI" id="CHEBI:87170"/>
        <dbReference type="ChEBI" id="CHEBI:456215"/>
        <dbReference type="EC" id="2.8.1.13"/>
    </reaction>
</comment>
<keyword evidence="9" id="KW-0963">Cytoplasm</keyword>
<dbReference type="GO" id="GO:0002143">
    <property type="term" value="P:tRNA wobble position uridine thiolation"/>
    <property type="evidence" value="ECO:0007669"/>
    <property type="project" value="TreeGrafter"/>
</dbReference>
<evidence type="ECO:0000256" key="5">
    <source>
        <dbReference type="ARBA" id="ARBA00022840"/>
    </source>
</evidence>
<dbReference type="InParanoid" id="D1C7H7"/>
<dbReference type="PANTHER" id="PTHR11933:SF5">
    <property type="entry name" value="MITOCHONDRIAL TRNA-SPECIFIC 2-THIOURIDYLASE 1"/>
    <property type="match status" value="1"/>
</dbReference>
<dbReference type="SUPFAM" id="SSF52402">
    <property type="entry name" value="Adenine nucleotide alpha hydrolases-like"/>
    <property type="match status" value="1"/>
</dbReference>
<dbReference type="GO" id="GO:0000049">
    <property type="term" value="F:tRNA binding"/>
    <property type="evidence" value="ECO:0007669"/>
    <property type="project" value="UniProtKB-KW"/>
</dbReference>
<evidence type="ECO:0000256" key="9">
    <source>
        <dbReference type="HAMAP-Rule" id="MF_00144"/>
    </source>
</evidence>
<dbReference type="NCBIfam" id="NF001138">
    <property type="entry name" value="PRK00143.1"/>
    <property type="match status" value="1"/>
</dbReference>
<dbReference type="eggNOG" id="COG0482">
    <property type="taxonomic scope" value="Bacteria"/>
</dbReference>
<comment type="subcellular location">
    <subcellularLocation>
        <location evidence="9">Cytoplasm</location>
    </subcellularLocation>
</comment>
<evidence type="ECO:0000256" key="4">
    <source>
        <dbReference type="ARBA" id="ARBA00022741"/>
    </source>
</evidence>
<accession>D1C7H7</accession>
<dbReference type="GO" id="GO:0008168">
    <property type="term" value="F:methyltransferase activity"/>
    <property type="evidence" value="ECO:0007669"/>
    <property type="project" value="UniProtKB-KW"/>
</dbReference>
<dbReference type="InterPro" id="IPR046885">
    <property type="entry name" value="MnmA-like_C"/>
</dbReference>